<keyword evidence="8 12" id="KW-0472">Membrane</keyword>
<evidence type="ECO:0000256" key="5">
    <source>
        <dbReference type="ARBA" id="ARBA00022692"/>
    </source>
</evidence>
<organism evidence="13 14">
    <name type="scientific">Gardnerella vaginalis</name>
    <dbReference type="NCBI Taxonomy" id="2702"/>
    <lineage>
        <taxon>Bacteria</taxon>
        <taxon>Bacillati</taxon>
        <taxon>Actinomycetota</taxon>
        <taxon>Actinomycetes</taxon>
        <taxon>Bifidobacteriales</taxon>
        <taxon>Bifidobacteriaceae</taxon>
        <taxon>Gardnerella</taxon>
    </lineage>
</organism>
<evidence type="ECO:0000313" key="13">
    <source>
        <dbReference type="EMBL" id="KXI18648.1"/>
    </source>
</evidence>
<evidence type="ECO:0000256" key="6">
    <source>
        <dbReference type="ARBA" id="ARBA00022989"/>
    </source>
</evidence>
<comment type="subcellular location">
    <subcellularLocation>
        <location evidence="1">Membrane</location>
        <topology evidence="1">Multi-pass membrane protein</topology>
    </subcellularLocation>
</comment>
<evidence type="ECO:0000313" key="14">
    <source>
        <dbReference type="Proteomes" id="UP000070505"/>
    </source>
</evidence>
<keyword evidence="3" id="KW-0444">Lipid biosynthesis</keyword>
<dbReference type="InterPro" id="IPR000462">
    <property type="entry name" value="CDP-OH_P_trans"/>
</dbReference>
<keyword evidence="10" id="KW-1208">Phospholipid metabolism</keyword>
<reference evidence="13 14" key="1">
    <citation type="submission" date="2016-02" db="EMBL/GenBank/DDBJ databases">
        <authorList>
            <person name="Wen L."/>
            <person name="He K."/>
            <person name="Yang H."/>
        </authorList>
    </citation>
    <scope>NUCLEOTIDE SEQUENCE [LARGE SCALE GENOMIC DNA]</scope>
    <source>
        <strain evidence="13 14">CMW7778B</strain>
    </source>
</reference>
<evidence type="ECO:0000256" key="3">
    <source>
        <dbReference type="ARBA" id="ARBA00022516"/>
    </source>
</evidence>
<feature type="transmembrane region" description="Helical" evidence="12">
    <location>
        <begin position="110"/>
        <end position="128"/>
    </location>
</feature>
<keyword evidence="4 11" id="KW-0808">Transferase</keyword>
<dbReference type="PIRSF" id="PIRSF000847">
    <property type="entry name" value="Phos_ph_gly_syn"/>
    <property type="match status" value="1"/>
</dbReference>
<dbReference type="Proteomes" id="UP000070505">
    <property type="component" value="Unassembled WGS sequence"/>
</dbReference>
<keyword evidence="9" id="KW-0594">Phospholipid biosynthesis</keyword>
<keyword evidence="6 12" id="KW-1133">Transmembrane helix</keyword>
<dbReference type="InterPro" id="IPR048254">
    <property type="entry name" value="CDP_ALCOHOL_P_TRANSF_CS"/>
</dbReference>
<feature type="transmembrane region" description="Helical" evidence="12">
    <location>
        <begin position="46"/>
        <end position="65"/>
    </location>
</feature>
<evidence type="ECO:0000256" key="9">
    <source>
        <dbReference type="ARBA" id="ARBA00023209"/>
    </source>
</evidence>
<evidence type="ECO:0000256" key="10">
    <source>
        <dbReference type="ARBA" id="ARBA00023264"/>
    </source>
</evidence>
<keyword evidence="7" id="KW-0443">Lipid metabolism</keyword>
<gene>
    <name evidence="13" type="ORF">HMPREF3230_00234</name>
</gene>
<evidence type="ECO:0000256" key="1">
    <source>
        <dbReference type="ARBA" id="ARBA00004141"/>
    </source>
</evidence>
<evidence type="ECO:0000256" key="4">
    <source>
        <dbReference type="ARBA" id="ARBA00022679"/>
    </source>
</evidence>
<feature type="transmembrane region" description="Helical" evidence="12">
    <location>
        <begin position="140"/>
        <end position="157"/>
    </location>
</feature>
<dbReference type="Gene3D" id="1.20.120.1760">
    <property type="match status" value="1"/>
</dbReference>
<dbReference type="InterPro" id="IPR004570">
    <property type="entry name" value="Phosphatidylglycerol_P_synth"/>
</dbReference>
<evidence type="ECO:0000256" key="11">
    <source>
        <dbReference type="RuleBase" id="RU003750"/>
    </source>
</evidence>
<dbReference type="GO" id="GO:0016020">
    <property type="term" value="C:membrane"/>
    <property type="evidence" value="ECO:0007669"/>
    <property type="project" value="UniProtKB-SubCell"/>
</dbReference>
<accession>A0A135ZAH9</accession>
<comment type="similarity">
    <text evidence="2 11">Belongs to the CDP-alcohol phosphatidyltransferase class-I family.</text>
</comment>
<comment type="caution">
    <text evidence="13">The sequence shown here is derived from an EMBL/GenBank/DDBJ whole genome shotgun (WGS) entry which is preliminary data.</text>
</comment>
<evidence type="ECO:0000256" key="2">
    <source>
        <dbReference type="ARBA" id="ARBA00010441"/>
    </source>
</evidence>
<dbReference type="Pfam" id="PF01066">
    <property type="entry name" value="CDP-OH_P_transf"/>
    <property type="match status" value="1"/>
</dbReference>
<dbReference type="InterPro" id="IPR043130">
    <property type="entry name" value="CDP-OH_PTrfase_TM_dom"/>
</dbReference>
<dbReference type="PROSITE" id="PS00379">
    <property type="entry name" value="CDP_ALCOHOL_P_TRANSF"/>
    <property type="match status" value="1"/>
</dbReference>
<feature type="transmembrane region" description="Helical" evidence="12">
    <location>
        <begin position="163"/>
        <end position="187"/>
    </location>
</feature>
<dbReference type="PATRIC" id="fig|2702.101.peg.228"/>
<dbReference type="GO" id="GO:0046474">
    <property type="term" value="P:glycerophospholipid biosynthetic process"/>
    <property type="evidence" value="ECO:0007669"/>
    <property type="project" value="TreeGrafter"/>
</dbReference>
<sequence>MVKFASSREYSPAALNRVFTVPNLISFLRICSIPYLAWLIAKHNMVLALLVLAISALSDCVDGYIARRFNQVSKLGQILDPIADRLLIVCSTLALTFTSIIPWWTLFLVLARDVIMAVLIVILAQYDYGPLPVNFMGKTGTALLMLFIVLLMIYSTSFMHTQIIYAFAIACGIWGIVLYWIAGFLYVKQACMLLSNSNVISERE</sequence>
<dbReference type="RefSeq" id="WP_075523156.1">
    <property type="nucleotide sequence ID" value="NZ_KQ961853.1"/>
</dbReference>
<dbReference type="EMBL" id="LSRC01000011">
    <property type="protein sequence ID" value="KXI18648.1"/>
    <property type="molecule type" value="Genomic_DNA"/>
</dbReference>
<dbReference type="AlphaFoldDB" id="A0A135ZAH9"/>
<dbReference type="InterPro" id="IPR050324">
    <property type="entry name" value="CDP-alcohol_PTase-I"/>
</dbReference>
<dbReference type="PANTHER" id="PTHR14269">
    <property type="entry name" value="CDP-DIACYLGLYCEROL--GLYCEROL-3-PHOSPHATE 3-PHOSPHATIDYLTRANSFERASE-RELATED"/>
    <property type="match status" value="1"/>
</dbReference>
<proteinExistence type="inferred from homology"/>
<dbReference type="PANTHER" id="PTHR14269:SF62">
    <property type="entry name" value="CDP-DIACYLGLYCEROL--GLYCEROL-3-PHOSPHATE 3-PHOSPHATIDYLTRANSFERASE 1, CHLOROPLASTIC"/>
    <property type="match status" value="1"/>
</dbReference>
<protein>
    <submittedName>
        <fullName evidence="13">Putative CDP-diacylglycerol--glycerol-3-phosphate 3-phosphatidyltransferase</fullName>
    </submittedName>
</protein>
<name>A0A135ZAH9_GARVA</name>
<evidence type="ECO:0000256" key="8">
    <source>
        <dbReference type="ARBA" id="ARBA00023136"/>
    </source>
</evidence>
<evidence type="ECO:0000256" key="12">
    <source>
        <dbReference type="SAM" id="Phobius"/>
    </source>
</evidence>
<evidence type="ECO:0000256" key="7">
    <source>
        <dbReference type="ARBA" id="ARBA00023098"/>
    </source>
</evidence>
<dbReference type="UniPathway" id="UPA00085"/>
<keyword evidence="5 12" id="KW-0812">Transmembrane</keyword>
<dbReference type="GO" id="GO:0008444">
    <property type="term" value="F:CDP-diacylglycerol-glycerol-3-phosphate 3-phosphatidyltransferase activity"/>
    <property type="evidence" value="ECO:0007669"/>
    <property type="project" value="InterPro"/>
</dbReference>